<dbReference type="Pfam" id="PF00583">
    <property type="entry name" value="Acetyltransf_1"/>
    <property type="match status" value="1"/>
</dbReference>
<name>A0ABV6RWX3_9GAMM</name>
<dbReference type="GO" id="GO:0016746">
    <property type="term" value="F:acyltransferase activity"/>
    <property type="evidence" value="ECO:0007669"/>
    <property type="project" value="UniProtKB-KW"/>
</dbReference>
<proteinExistence type="predicted"/>
<evidence type="ECO:0000256" key="2">
    <source>
        <dbReference type="ARBA" id="ARBA00023315"/>
    </source>
</evidence>
<dbReference type="EMBL" id="JBHLTG010000008">
    <property type="protein sequence ID" value="MFC0681480.1"/>
    <property type="molecule type" value="Genomic_DNA"/>
</dbReference>
<reference evidence="4 5" key="1">
    <citation type="submission" date="2024-09" db="EMBL/GenBank/DDBJ databases">
        <authorList>
            <person name="Sun Q."/>
            <person name="Mori K."/>
        </authorList>
    </citation>
    <scope>NUCLEOTIDE SEQUENCE [LARGE SCALE GENOMIC DNA]</scope>
    <source>
        <strain evidence="4 5">KCTC 23076</strain>
    </source>
</reference>
<gene>
    <name evidence="4" type="ORF">ACFFGH_26930</name>
</gene>
<dbReference type="PANTHER" id="PTHR43877:SF2">
    <property type="entry name" value="AMINOALKYLPHOSPHONATE N-ACETYLTRANSFERASE-RELATED"/>
    <property type="match status" value="1"/>
</dbReference>
<feature type="domain" description="N-acetyltransferase" evidence="3">
    <location>
        <begin position="5"/>
        <end position="163"/>
    </location>
</feature>
<dbReference type="PANTHER" id="PTHR43877">
    <property type="entry name" value="AMINOALKYLPHOSPHONATE N-ACETYLTRANSFERASE-RELATED-RELATED"/>
    <property type="match status" value="1"/>
</dbReference>
<evidence type="ECO:0000313" key="4">
    <source>
        <dbReference type="EMBL" id="MFC0681480.1"/>
    </source>
</evidence>
<comment type="caution">
    <text evidence="4">The sequence shown here is derived from an EMBL/GenBank/DDBJ whole genome shotgun (WGS) entry which is preliminary data.</text>
</comment>
<dbReference type="InterPro" id="IPR000182">
    <property type="entry name" value="GNAT_dom"/>
</dbReference>
<sequence length="163" mass="18605">MHPHVVVRTAEERDIGELAALRWVWSPPAQPDDREALRDFTEWLADWMTAHRDDVLCKIAVADGRLIGMAWLAIYERVPNPDDRRRRTGDVQSVFVLPRFRGRGVGRRLMSELCAAADDLGIPTVTVRSSASAMPFYERLGFTPSEFDVERHRPAPPADRRSR</sequence>
<dbReference type="Proteomes" id="UP001589896">
    <property type="component" value="Unassembled WGS sequence"/>
</dbReference>
<dbReference type="RefSeq" id="WP_386674174.1">
    <property type="nucleotide sequence ID" value="NZ_JBHLTG010000008.1"/>
</dbReference>
<accession>A0ABV6RWX3</accession>
<keyword evidence="2 4" id="KW-0012">Acyltransferase</keyword>
<evidence type="ECO:0000313" key="5">
    <source>
        <dbReference type="Proteomes" id="UP001589896"/>
    </source>
</evidence>
<organism evidence="4 5">
    <name type="scientific">Lysobacter korlensis</name>
    <dbReference type="NCBI Taxonomy" id="553636"/>
    <lineage>
        <taxon>Bacteria</taxon>
        <taxon>Pseudomonadati</taxon>
        <taxon>Pseudomonadota</taxon>
        <taxon>Gammaproteobacteria</taxon>
        <taxon>Lysobacterales</taxon>
        <taxon>Lysobacteraceae</taxon>
        <taxon>Lysobacter</taxon>
    </lineage>
</organism>
<dbReference type="InterPro" id="IPR050832">
    <property type="entry name" value="Bact_Acetyltransf"/>
</dbReference>
<keyword evidence="1 4" id="KW-0808">Transferase</keyword>
<dbReference type="PROSITE" id="PS51186">
    <property type="entry name" value="GNAT"/>
    <property type="match status" value="1"/>
</dbReference>
<dbReference type="Gene3D" id="3.40.630.30">
    <property type="match status" value="1"/>
</dbReference>
<protein>
    <submittedName>
        <fullName evidence="4">GNAT family N-acetyltransferase</fullName>
        <ecNumber evidence="4">2.3.-.-</ecNumber>
    </submittedName>
</protein>
<keyword evidence="5" id="KW-1185">Reference proteome</keyword>
<evidence type="ECO:0000256" key="1">
    <source>
        <dbReference type="ARBA" id="ARBA00022679"/>
    </source>
</evidence>
<dbReference type="SUPFAM" id="SSF55729">
    <property type="entry name" value="Acyl-CoA N-acyltransferases (Nat)"/>
    <property type="match status" value="1"/>
</dbReference>
<evidence type="ECO:0000259" key="3">
    <source>
        <dbReference type="PROSITE" id="PS51186"/>
    </source>
</evidence>
<dbReference type="EC" id="2.3.-.-" evidence="4"/>
<dbReference type="InterPro" id="IPR016181">
    <property type="entry name" value="Acyl_CoA_acyltransferase"/>
</dbReference>